<dbReference type="EMBL" id="VZRO01001161">
    <property type="protein sequence ID" value="NWV46623.1"/>
    <property type="molecule type" value="Genomic_DNA"/>
</dbReference>
<dbReference type="Proteomes" id="UP000557315">
    <property type="component" value="Unassembled WGS sequence"/>
</dbReference>
<dbReference type="InterPro" id="IPR018154">
    <property type="entry name" value="TLV/ENV_coat_polyprotein"/>
</dbReference>
<organism evidence="1 2">
    <name type="scientific">Daphoenositta chrysoptera</name>
    <name type="common">varied sittella</name>
    <dbReference type="NCBI Taxonomy" id="254528"/>
    <lineage>
        <taxon>Eukaryota</taxon>
        <taxon>Metazoa</taxon>
        <taxon>Chordata</taxon>
        <taxon>Craniata</taxon>
        <taxon>Vertebrata</taxon>
        <taxon>Euteleostomi</taxon>
        <taxon>Archelosauria</taxon>
        <taxon>Archosauria</taxon>
        <taxon>Dinosauria</taxon>
        <taxon>Saurischia</taxon>
        <taxon>Theropoda</taxon>
        <taxon>Coelurosauria</taxon>
        <taxon>Aves</taxon>
        <taxon>Neognathae</taxon>
        <taxon>Neoaves</taxon>
        <taxon>Telluraves</taxon>
        <taxon>Australaves</taxon>
        <taxon>Passeriformes</taxon>
        <taxon>Corvoidea</taxon>
        <taxon>Pachycephalidae</taxon>
        <taxon>Daphoenositta</taxon>
    </lineage>
</organism>
<sequence>QPEEQLYQCWETKTQPFSVLPQISKYWTSAQSIQPNFWEAPHELYWICGKKAYSSLPSNWRGSCTLGAIPPSFFLLTEEAGNNLGIPL</sequence>
<keyword evidence="2" id="KW-1185">Reference proteome</keyword>
<comment type="caution">
    <text evidence="1">The sequence shown here is derived from an EMBL/GenBank/DDBJ whole genome shotgun (WGS) entry which is preliminary data.</text>
</comment>
<protein>
    <submittedName>
        <fullName evidence="1">ENR1 protein</fullName>
    </submittedName>
</protein>
<accession>A0A7K6F632</accession>
<gene>
    <name evidence="1" type="primary">Erv31_1</name>
    <name evidence="1" type="ORF">DAPCHR_R15035</name>
</gene>
<name>A0A7K6F632_9CORV</name>
<dbReference type="PANTHER" id="PTHR10424:SF68">
    <property type="entry name" value="ENDOGENOUS RETROVIRUS GROUP 3 MEMBER 1 ENV POLYPROTEIN"/>
    <property type="match status" value="1"/>
</dbReference>
<evidence type="ECO:0000313" key="2">
    <source>
        <dbReference type="Proteomes" id="UP000557315"/>
    </source>
</evidence>
<proteinExistence type="predicted"/>
<dbReference type="PANTHER" id="PTHR10424">
    <property type="entry name" value="VIRAL ENVELOPE PROTEIN"/>
    <property type="match status" value="1"/>
</dbReference>
<feature type="non-terminal residue" evidence="1">
    <location>
        <position position="88"/>
    </location>
</feature>
<evidence type="ECO:0000313" key="1">
    <source>
        <dbReference type="EMBL" id="NWV46623.1"/>
    </source>
</evidence>
<dbReference type="AlphaFoldDB" id="A0A7K6F632"/>
<feature type="non-terminal residue" evidence="1">
    <location>
        <position position="1"/>
    </location>
</feature>
<reference evidence="1 2" key="1">
    <citation type="submission" date="2019-09" db="EMBL/GenBank/DDBJ databases">
        <title>Bird 10,000 Genomes (B10K) Project - Family phase.</title>
        <authorList>
            <person name="Zhang G."/>
        </authorList>
    </citation>
    <scope>NUCLEOTIDE SEQUENCE [LARGE SCALE GENOMIC DNA]</scope>
    <source>
        <strain evidence="1">B10K-DU-029-47</strain>
        <tissue evidence="1">Heart</tissue>
    </source>
</reference>